<dbReference type="AlphaFoldDB" id="A0AA40B9Y6"/>
<dbReference type="InterPro" id="IPR008322">
    <property type="entry name" value="UPF0261"/>
</dbReference>
<dbReference type="InterPro" id="IPR044122">
    <property type="entry name" value="UPF0261_N"/>
</dbReference>
<dbReference type="Gene3D" id="3.40.50.12020">
    <property type="entry name" value="Uncharacterised protein family UPF0261, NN domain"/>
    <property type="match status" value="1"/>
</dbReference>
<evidence type="ECO:0000259" key="2">
    <source>
        <dbReference type="Pfam" id="PF23189"/>
    </source>
</evidence>
<gene>
    <name evidence="3" type="ORF">B0H67DRAFT_596376</name>
</gene>
<organism evidence="3 4">
    <name type="scientific">Lasiosphaeris hirsuta</name>
    <dbReference type="NCBI Taxonomy" id="260670"/>
    <lineage>
        <taxon>Eukaryota</taxon>
        <taxon>Fungi</taxon>
        <taxon>Dikarya</taxon>
        <taxon>Ascomycota</taxon>
        <taxon>Pezizomycotina</taxon>
        <taxon>Sordariomycetes</taxon>
        <taxon>Sordariomycetidae</taxon>
        <taxon>Sordariales</taxon>
        <taxon>Lasiosphaeriaceae</taxon>
        <taxon>Lasiosphaeris</taxon>
    </lineage>
</organism>
<sequence>MATVVLLGTCDTKLEELLFLRSRILDNKKQLQVVMIDVGRHPVSHDAITISHSQLVSQYGDSTRAGPSLSDLPRAEVIKLMSSCATAAVKHLFATHAIHGIISAGGSGGTSLAAPVMRDAVPIGFPKLLVSTVASGDVGAYVGESDMAMLYSVLRFPPAPPTSLQEQDIPTRRVGITMFGVTTPAVTTIRRHLSTGPFRTASSPAPVALELFVFHATGAGGRAMERLVRAGALDAVLDLTTTEICDLVVPGSVMSAGPGRLSAAVERGIPCVVSLGATDMVNFGARGTVPERYVAAGRRLYEHNSAVTLMRADEAEARMVGEFVCGKLRGVEEEGRVELWIPRGGLSVMSTAGGVFEDRKVDAVLFDTLKSGLHGTRVRVVEDERDVNDEGFAEAVAEALLRVMGLERSGLHSQLHGP</sequence>
<reference evidence="3" key="1">
    <citation type="submission" date="2023-06" db="EMBL/GenBank/DDBJ databases">
        <title>Genome-scale phylogeny and comparative genomics of the fungal order Sordariales.</title>
        <authorList>
            <consortium name="Lawrence Berkeley National Laboratory"/>
            <person name="Hensen N."/>
            <person name="Bonometti L."/>
            <person name="Westerberg I."/>
            <person name="Brannstrom I.O."/>
            <person name="Guillou S."/>
            <person name="Cros-Aarteil S."/>
            <person name="Calhoun S."/>
            <person name="Haridas S."/>
            <person name="Kuo A."/>
            <person name="Mondo S."/>
            <person name="Pangilinan J."/>
            <person name="Riley R."/>
            <person name="Labutti K."/>
            <person name="Andreopoulos B."/>
            <person name="Lipzen A."/>
            <person name="Chen C."/>
            <person name="Yanf M."/>
            <person name="Daum C."/>
            <person name="Ng V."/>
            <person name="Clum A."/>
            <person name="Steindorff A."/>
            <person name="Ohm R."/>
            <person name="Martin F."/>
            <person name="Silar P."/>
            <person name="Natvig D."/>
            <person name="Lalanne C."/>
            <person name="Gautier V."/>
            <person name="Ament-Velasquez S.L."/>
            <person name="Kruys A."/>
            <person name="Hutchinson M.I."/>
            <person name="Powell A.J."/>
            <person name="Barry K."/>
            <person name="Miller A.N."/>
            <person name="Grigoriev I.V."/>
            <person name="Debuchy R."/>
            <person name="Gladieux P."/>
            <person name="Thoren M.H."/>
            <person name="Johannesson H."/>
        </authorList>
    </citation>
    <scope>NUCLEOTIDE SEQUENCE</scope>
    <source>
        <strain evidence="3">SMH4607-1</strain>
    </source>
</reference>
<evidence type="ECO:0000313" key="4">
    <source>
        <dbReference type="Proteomes" id="UP001172102"/>
    </source>
</evidence>
<dbReference type="Pfam" id="PF23189">
    <property type="entry name" value="UPF0261_C"/>
    <property type="match status" value="1"/>
</dbReference>
<dbReference type="EMBL" id="JAUKUA010000001">
    <property type="protein sequence ID" value="KAK0730148.1"/>
    <property type="molecule type" value="Genomic_DNA"/>
</dbReference>
<dbReference type="InterPro" id="IPR056778">
    <property type="entry name" value="UPF0261_C"/>
</dbReference>
<dbReference type="PANTHER" id="PTHR31862:SF1">
    <property type="entry name" value="UPF0261 DOMAIN PROTEIN (AFU_ORTHOLOGUE AFUA_1G10120)"/>
    <property type="match status" value="1"/>
</dbReference>
<dbReference type="CDD" id="cd15488">
    <property type="entry name" value="Tm-1-like"/>
    <property type="match status" value="1"/>
</dbReference>
<comment type="caution">
    <text evidence="3">The sequence shown here is derived from an EMBL/GenBank/DDBJ whole genome shotgun (WGS) entry which is preliminary data.</text>
</comment>
<name>A0AA40B9Y6_9PEZI</name>
<accession>A0AA40B9Y6</accession>
<dbReference type="Pfam" id="PF06792">
    <property type="entry name" value="UPF0261"/>
    <property type="match status" value="1"/>
</dbReference>
<evidence type="ECO:0000259" key="1">
    <source>
        <dbReference type="Pfam" id="PF06792"/>
    </source>
</evidence>
<proteinExistence type="predicted"/>
<evidence type="ECO:0000313" key="3">
    <source>
        <dbReference type="EMBL" id="KAK0730148.1"/>
    </source>
</evidence>
<dbReference type="InterPro" id="IPR051353">
    <property type="entry name" value="Tobamovirus_resist_UPF0261"/>
</dbReference>
<feature type="domain" description="UPF0261" evidence="2">
    <location>
        <begin position="173"/>
        <end position="404"/>
    </location>
</feature>
<dbReference type="Gene3D" id="3.40.50.12030">
    <property type="entry name" value="Uncharacterised protein family UPF0261, NC domain"/>
    <property type="match status" value="1"/>
</dbReference>
<keyword evidence="4" id="KW-1185">Reference proteome</keyword>
<dbReference type="Proteomes" id="UP001172102">
    <property type="component" value="Unassembled WGS sequence"/>
</dbReference>
<feature type="domain" description="UPF0261" evidence="1">
    <location>
        <begin position="3"/>
        <end position="154"/>
    </location>
</feature>
<dbReference type="PIRSF" id="PIRSF033271">
    <property type="entry name" value="UCP033271"/>
    <property type="match status" value="1"/>
</dbReference>
<dbReference type="PANTHER" id="PTHR31862">
    <property type="entry name" value="UPF0261 DOMAIN PROTEIN (AFU_ORTHOLOGUE AFUA_1G10120)"/>
    <property type="match status" value="1"/>
</dbReference>
<protein>
    <submittedName>
        <fullName evidence="3">Uncharacterized protein</fullName>
    </submittedName>
</protein>